<dbReference type="Proteomes" id="UP000738359">
    <property type="component" value="Unassembled WGS sequence"/>
</dbReference>
<proteinExistence type="predicted"/>
<keyword evidence="3" id="KW-1185">Reference proteome</keyword>
<reference evidence="2" key="1">
    <citation type="journal article" date="2020" name="Fungal Divers.">
        <title>Resolving the Mortierellaceae phylogeny through synthesis of multi-gene phylogenetics and phylogenomics.</title>
        <authorList>
            <person name="Vandepol N."/>
            <person name="Liber J."/>
            <person name="Desiro A."/>
            <person name="Na H."/>
            <person name="Kennedy M."/>
            <person name="Barry K."/>
            <person name="Grigoriev I.V."/>
            <person name="Miller A.N."/>
            <person name="O'Donnell K."/>
            <person name="Stajich J.E."/>
            <person name="Bonito G."/>
        </authorList>
    </citation>
    <scope>NUCLEOTIDE SEQUENCE</scope>
    <source>
        <strain evidence="2">CK1249</strain>
    </source>
</reference>
<protein>
    <submittedName>
        <fullName evidence="2">Uncharacterized protein</fullName>
    </submittedName>
</protein>
<dbReference type="SMART" id="SM00320">
    <property type="entry name" value="WD40"/>
    <property type="match status" value="2"/>
</dbReference>
<dbReference type="SUPFAM" id="SSF50978">
    <property type="entry name" value="WD40 repeat-like"/>
    <property type="match status" value="1"/>
</dbReference>
<dbReference type="Pfam" id="PF25499">
    <property type="entry name" value="Beta-prop_pof12"/>
    <property type="match status" value="1"/>
</dbReference>
<comment type="caution">
    <text evidence="2">The sequence shown here is derived from an EMBL/GenBank/DDBJ whole genome shotgun (WGS) entry which is preliminary data.</text>
</comment>
<gene>
    <name evidence="2" type="ORF">BGZ70_003227</name>
</gene>
<keyword evidence="1" id="KW-0853">WD repeat</keyword>
<name>A0A9P6JB64_MORAP</name>
<dbReference type="OrthoDB" id="3219396at2759"/>
<dbReference type="AlphaFoldDB" id="A0A9P6JB64"/>
<dbReference type="Gene3D" id="2.130.10.10">
    <property type="entry name" value="YVTN repeat-like/Quinoprotein amine dehydrogenase"/>
    <property type="match status" value="1"/>
</dbReference>
<evidence type="ECO:0000313" key="3">
    <source>
        <dbReference type="Proteomes" id="UP000738359"/>
    </source>
</evidence>
<accession>A0A9P6JB64</accession>
<dbReference type="InterPro" id="IPR036322">
    <property type="entry name" value="WD40_repeat_dom_sf"/>
</dbReference>
<evidence type="ECO:0000313" key="2">
    <source>
        <dbReference type="EMBL" id="KAF9966132.1"/>
    </source>
</evidence>
<dbReference type="PROSITE" id="PS50294">
    <property type="entry name" value="WD_REPEATS_REGION"/>
    <property type="match status" value="1"/>
</dbReference>
<dbReference type="InterPro" id="IPR001680">
    <property type="entry name" value="WD40_rpt"/>
</dbReference>
<evidence type="ECO:0000256" key="1">
    <source>
        <dbReference type="PROSITE-ProRule" id="PRU00221"/>
    </source>
</evidence>
<sequence>MLHGSHLNLCWKALYKLNHNWIMGQARVMRLSVSELLEQDRRRLDIETGIGFGDDERIRMPRARLVQFKEAVVLAVSPCDMVHLWRIPQSISTATGTEEVNSMGSNCPNRPLQFWQTYQCSRTNTATAARHPCSGAHITCLSLDSLTAGAAGWQKVLVGFDSGHFSVFEYPLLDGVDTTVSMDTATLREIGCTSSLQSWSNVGGIQSAAFQYPIVATCTDGSVISIYKILGDQNSSPPKSGPWCTLLHRLYGVDTGSPVQVELERVRTPRDGKQMNPEKVRWRALVSFGLELRDGSWTVRLQEIEFDCHSILHSAETGTAAEDEDSTLLYENSGHDEGYDSPFPSFSHATLSDETGSSTCQRSVGHGRIGVISALSIAWPLVVTTHSDNTMNVFQMTRDSGMSDTAGQTLAQPRHPRQQRIRLRHLSTLYGHCGAVSSVSIESPSGRLVSASMDRSIKVWTVARQNGHERAEPQRVHRCTVSMSDINNSWTESGRVTKEEGLGLIWVGSDEEKIVSMNCDGTIKVWQFS</sequence>
<feature type="repeat" description="WD" evidence="1">
    <location>
        <begin position="429"/>
        <end position="462"/>
    </location>
</feature>
<dbReference type="PROSITE" id="PS50082">
    <property type="entry name" value="WD_REPEATS_2"/>
    <property type="match status" value="1"/>
</dbReference>
<organism evidence="2 3">
    <name type="scientific">Mortierella alpina</name>
    <name type="common">Oleaginous fungus</name>
    <name type="synonym">Mortierella renispora</name>
    <dbReference type="NCBI Taxonomy" id="64518"/>
    <lineage>
        <taxon>Eukaryota</taxon>
        <taxon>Fungi</taxon>
        <taxon>Fungi incertae sedis</taxon>
        <taxon>Mucoromycota</taxon>
        <taxon>Mortierellomycotina</taxon>
        <taxon>Mortierellomycetes</taxon>
        <taxon>Mortierellales</taxon>
        <taxon>Mortierellaceae</taxon>
        <taxon>Mortierella</taxon>
    </lineage>
</organism>
<dbReference type="EMBL" id="JAAAHY010000185">
    <property type="protein sequence ID" value="KAF9966132.1"/>
    <property type="molecule type" value="Genomic_DNA"/>
</dbReference>
<dbReference type="InterPro" id="IPR015943">
    <property type="entry name" value="WD40/YVTN_repeat-like_dom_sf"/>
</dbReference>